<keyword evidence="10 13" id="KW-0573">Peptidoglycan synthesis</keyword>
<evidence type="ECO:0000256" key="6">
    <source>
        <dbReference type="ARBA" id="ARBA00022729"/>
    </source>
</evidence>
<dbReference type="InterPro" id="IPR041597">
    <property type="entry name" value="Ldt_C"/>
</dbReference>
<evidence type="ECO:0000256" key="5">
    <source>
        <dbReference type="ARBA" id="ARBA00022679"/>
    </source>
</evidence>
<evidence type="ECO:0000256" key="4">
    <source>
        <dbReference type="ARBA" id="ARBA00022676"/>
    </source>
</evidence>
<dbReference type="InterPro" id="IPR005490">
    <property type="entry name" value="LD_TPept_cat_dom"/>
</dbReference>
<evidence type="ECO:0000259" key="15">
    <source>
        <dbReference type="PROSITE" id="PS52029"/>
    </source>
</evidence>
<feature type="active site" description="Proton donor/acceptor" evidence="13">
    <location>
        <position position="186"/>
    </location>
</feature>
<comment type="pathway">
    <text evidence="12">Glycan biosynthesis.</text>
</comment>
<evidence type="ECO:0000256" key="7">
    <source>
        <dbReference type="ARBA" id="ARBA00022764"/>
    </source>
</evidence>
<keyword evidence="4" id="KW-0328">Glycosyltransferase</keyword>
<evidence type="ECO:0000256" key="11">
    <source>
        <dbReference type="ARBA" id="ARBA00023316"/>
    </source>
</evidence>
<dbReference type="GO" id="GO:0042597">
    <property type="term" value="C:periplasmic space"/>
    <property type="evidence" value="ECO:0007669"/>
    <property type="project" value="UniProtKB-SubCell"/>
</dbReference>
<feature type="active site" description="Nucleophile" evidence="13">
    <location>
        <position position="202"/>
    </location>
</feature>
<dbReference type="Proteomes" id="UP000250086">
    <property type="component" value="Unassembled WGS sequence"/>
</dbReference>
<evidence type="ECO:0000256" key="10">
    <source>
        <dbReference type="ARBA" id="ARBA00022984"/>
    </source>
</evidence>
<comment type="similarity">
    <text evidence="3">Belongs to the YkuD family.</text>
</comment>
<reference evidence="16 17" key="1">
    <citation type="submission" date="2018-06" db="EMBL/GenBank/DDBJ databases">
        <authorList>
            <consortium name="Pathogen Informatics"/>
            <person name="Doyle S."/>
        </authorList>
    </citation>
    <scope>NUCLEOTIDE SEQUENCE [LARGE SCALE GENOMIC DNA]</scope>
    <source>
        <strain evidence="16 17">NCTC13093</strain>
    </source>
</reference>
<keyword evidence="8" id="KW-0378">Hydrolase</keyword>
<keyword evidence="6 14" id="KW-0732">Signal</keyword>
<keyword evidence="11 13" id="KW-0961">Cell wall biogenesis/degradation</keyword>
<dbReference type="RefSeq" id="WP_113743902.1">
    <property type="nucleotide sequence ID" value="NZ_UAPV01000001.1"/>
</dbReference>
<evidence type="ECO:0000256" key="12">
    <source>
        <dbReference type="ARBA" id="ARBA00060592"/>
    </source>
</evidence>
<dbReference type="PANTHER" id="PTHR30582:SF24">
    <property type="entry name" value="L,D-TRANSPEPTIDASE ERFK_SRFK-RELATED"/>
    <property type="match status" value="1"/>
</dbReference>
<dbReference type="GO" id="GO:0016757">
    <property type="term" value="F:glycosyltransferase activity"/>
    <property type="evidence" value="ECO:0007669"/>
    <property type="project" value="UniProtKB-KW"/>
</dbReference>
<dbReference type="GO" id="GO:0008360">
    <property type="term" value="P:regulation of cell shape"/>
    <property type="evidence" value="ECO:0007669"/>
    <property type="project" value="UniProtKB-UniRule"/>
</dbReference>
<dbReference type="PANTHER" id="PTHR30582">
    <property type="entry name" value="L,D-TRANSPEPTIDASE"/>
    <property type="match status" value="1"/>
</dbReference>
<dbReference type="FunFam" id="2.40.440.10:FF:000001">
    <property type="entry name" value="L,D-transpeptidase YbiS"/>
    <property type="match status" value="1"/>
</dbReference>
<dbReference type="GO" id="GO:0071972">
    <property type="term" value="F:peptidoglycan L,D-transpeptidase activity"/>
    <property type="evidence" value="ECO:0007669"/>
    <property type="project" value="TreeGrafter"/>
</dbReference>
<keyword evidence="7" id="KW-0574">Periplasm</keyword>
<proteinExistence type="inferred from homology"/>
<evidence type="ECO:0000256" key="9">
    <source>
        <dbReference type="ARBA" id="ARBA00022960"/>
    </source>
</evidence>
<dbReference type="CDD" id="cd16913">
    <property type="entry name" value="YkuD_like"/>
    <property type="match status" value="1"/>
</dbReference>
<dbReference type="InterPro" id="IPR038063">
    <property type="entry name" value="Transpep_catalytic_dom"/>
</dbReference>
<evidence type="ECO:0000313" key="16">
    <source>
        <dbReference type="EMBL" id="SPT69759.1"/>
    </source>
</evidence>
<dbReference type="InterPro" id="IPR050979">
    <property type="entry name" value="LD-transpeptidase"/>
</dbReference>
<dbReference type="UniPathway" id="UPA00219"/>
<evidence type="ECO:0000256" key="3">
    <source>
        <dbReference type="ARBA" id="ARBA00005992"/>
    </source>
</evidence>
<dbReference type="SUPFAM" id="SSF141523">
    <property type="entry name" value="L,D-transpeptidase catalytic domain-like"/>
    <property type="match status" value="1"/>
</dbReference>
<keyword evidence="5 16" id="KW-0808">Transferase</keyword>
<gene>
    <name evidence="16" type="primary">ybiS</name>
    <name evidence="16" type="ORF">NCTC13093_01139</name>
</gene>
<keyword evidence="17" id="KW-1185">Reference proteome</keyword>
<protein>
    <submittedName>
        <fullName evidence="16">Probable L,D-transpeptidase YbiS</fullName>
        <ecNumber evidence="16">2.-.-.-</ecNumber>
    </submittedName>
</protein>
<evidence type="ECO:0000256" key="1">
    <source>
        <dbReference type="ARBA" id="ARBA00004418"/>
    </source>
</evidence>
<sequence length="303" mass="34122">MLKRALLIGSLCLSGAVNAFTYDIDKDTVMVGADDTYKVSEEGTTTLEYVAAKFKIGLANMIEANPQVDPIVPQKGVNLIIPNTVLLPETVHKGIVINVPEMRLYYYHDNQVDVLPIGIGQIGTGTPLDWTTKVERKRANPTWTPTAKMHAEYRARGEFLPKVWPAGPDNPMGLFALYIGRLYAIHGTNADFGVGLRVSHGCVRLRNEDIEYLFDNVPVGTRVQFINKPIKKAIDKDGNIYIEVHEPLSMSEQEFETFENLPFNYTKDELAFFENAQIDQEILHRALEERTGRPVLLNPPKFY</sequence>
<accession>A0A2X0V5H7</accession>
<name>A0A2X0V5H7_9GAMM</name>
<feature type="signal peptide" evidence="14">
    <location>
        <begin position="1"/>
        <end position="19"/>
    </location>
</feature>
<dbReference type="AlphaFoldDB" id="A0A2X0V5H7"/>
<feature type="chain" id="PRO_5016094047" evidence="14">
    <location>
        <begin position="20"/>
        <end position="303"/>
    </location>
</feature>
<dbReference type="EC" id="2.-.-.-" evidence="16"/>
<dbReference type="Pfam" id="PF03734">
    <property type="entry name" value="YkuD"/>
    <property type="match status" value="1"/>
</dbReference>
<comment type="pathway">
    <text evidence="2 13">Cell wall biogenesis; peptidoglycan biosynthesis.</text>
</comment>
<dbReference type="GO" id="GO:0005576">
    <property type="term" value="C:extracellular region"/>
    <property type="evidence" value="ECO:0007669"/>
    <property type="project" value="TreeGrafter"/>
</dbReference>
<evidence type="ECO:0000256" key="8">
    <source>
        <dbReference type="ARBA" id="ARBA00022801"/>
    </source>
</evidence>
<dbReference type="EMBL" id="UAPV01000001">
    <property type="protein sequence ID" value="SPT69759.1"/>
    <property type="molecule type" value="Genomic_DNA"/>
</dbReference>
<organism evidence="16 17">
    <name type="scientific">Anaerobiospirillum thomasii</name>
    <dbReference type="NCBI Taxonomy" id="179995"/>
    <lineage>
        <taxon>Bacteria</taxon>
        <taxon>Pseudomonadati</taxon>
        <taxon>Pseudomonadota</taxon>
        <taxon>Gammaproteobacteria</taxon>
        <taxon>Aeromonadales</taxon>
        <taxon>Succinivibrionaceae</taxon>
        <taxon>Anaerobiospirillum</taxon>
    </lineage>
</organism>
<dbReference type="PROSITE" id="PS52029">
    <property type="entry name" value="LD_TPASE"/>
    <property type="match status" value="1"/>
</dbReference>
<evidence type="ECO:0000256" key="14">
    <source>
        <dbReference type="SAM" id="SignalP"/>
    </source>
</evidence>
<evidence type="ECO:0000256" key="2">
    <source>
        <dbReference type="ARBA" id="ARBA00004752"/>
    </source>
</evidence>
<dbReference type="Gene3D" id="2.40.440.10">
    <property type="entry name" value="L,D-transpeptidase catalytic domain-like"/>
    <property type="match status" value="1"/>
</dbReference>
<dbReference type="GO" id="GO:0018104">
    <property type="term" value="P:peptidoglycan-protein cross-linking"/>
    <property type="evidence" value="ECO:0007669"/>
    <property type="project" value="TreeGrafter"/>
</dbReference>
<dbReference type="Pfam" id="PF17969">
    <property type="entry name" value="Ldt_C"/>
    <property type="match status" value="1"/>
</dbReference>
<comment type="subcellular location">
    <subcellularLocation>
        <location evidence="1">Periplasm</location>
    </subcellularLocation>
</comment>
<feature type="domain" description="L,D-TPase catalytic" evidence="15">
    <location>
        <begin position="93"/>
        <end position="226"/>
    </location>
</feature>
<keyword evidence="9 13" id="KW-0133">Cell shape</keyword>
<dbReference type="GO" id="GO:0071555">
    <property type="term" value="P:cell wall organization"/>
    <property type="evidence" value="ECO:0007669"/>
    <property type="project" value="UniProtKB-UniRule"/>
</dbReference>
<evidence type="ECO:0000313" key="17">
    <source>
        <dbReference type="Proteomes" id="UP000250086"/>
    </source>
</evidence>
<evidence type="ECO:0000256" key="13">
    <source>
        <dbReference type="PROSITE-ProRule" id="PRU01373"/>
    </source>
</evidence>